<dbReference type="InterPro" id="IPR004046">
    <property type="entry name" value="GST_C"/>
</dbReference>
<keyword evidence="4" id="KW-0413">Isomerase</keyword>
<dbReference type="eggNOG" id="COG0625">
    <property type="taxonomic scope" value="Bacteria"/>
</dbReference>
<dbReference type="GO" id="GO:0008053">
    <property type="term" value="P:mitochondrial fusion"/>
    <property type="evidence" value="ECO:0007669"/>
    <property type="project" value="TreeGrafter"/>
</dbReference>
<dbReference type="PANTHER" id="PTHR44188:SF1">
    <property type="entry name" value="GDAP1, ISOFORM A"/>
    <property type="match status" value="1"/>
</dbReference>
<dbReference type="GO" id="GO:0016034">
    <property type="term" value="F:maleylacetoacetate isomerase activity"/>
    <property type="evidence" value="ECO:0007669"/>
    <property type="project" value="UniProtKB-EC"/>
</dbReference>
<evidence type="ECO:0000256" key="1">
    <source>
        <dbReference type="ARBA" id="ARBA00007409"/>
    </source>
</evidence>
<evidence type="ECO:0000313" key="5">
    <source>
        <dbReference type="Proteomes" id="UP000029640"/>
    </source>
</evidence>
<sequence length="349" mass="38902">MNKERDDIERLTAAFNAELTDEKRNHVVGASGDDRPRFELYHAGFSVCSQKVRAVLAEKKIPYLSHELSILNSRGIYSDKLTPAENYSPNYVHLRLLGGRARGLDLASGYSGRSAVETEGFDACVVPTLVDHARGQVIVDSKVICEYLDAEGTPRLIPEDPALKQAVLEQLAIVDVTPQPALLYGAHPDDDQRPEFIKKAMATSYDLKLEALETLLEANREDPELQAAYSCKIAKEKAAREMLADGSKVVALRQEAQAIIHALDEQLAASANPWVCGDQFTLADLAWAINLYRMQWLGVASLWRDLPRVEHYARRLYKRPSIWSAVIKFPSPMPESPHTADIEIPEWAA</sequence>
<keyword evidence="5" id="KW-1185">Reference proteome</keyword>
<feature type="domain" description="GST N-terminal" evidence="2">
    <location>
        <begin position="36"/>
        <end position="156"/>
    </location>
</feature>
<organism evidence="4 5">
    <name type="scientific">Pseudohaliea rubra DSM 19751</name>
    <dbReference type="NCBI Taxonomy" id="1265313"/>
    <lineage>
        <taxon>Bacteria</taxon>
        <taxon>Pseudomonadati</taxon>
        <taxon>Pseudomonadota</taxon>
        <taxon>Gammaproteobacteria</taxon>
        <taxon>Cellvibrionales</taxon>
        <taxon>Halieaceae</taxon>
        <taxon>Pseudohaliea</taxon>
    </lineage>
</organism>
<dbReference type="InterPro" id="IPR010987">
    <property type="entry name" value="Glutathione-S-Trfase_C-like"/>
</dbReference>
<dbReference type="HOGENOM" id="CLU_794411_0_0_6"/>
<protein>
    <submittedName>
        <fullName evidence="4">Maleylacetoacetate isomerase/ Glutathione S-transferase</fullName>
        <ecNumber evidence="4">5.2.1.2</ecNumber>
    </submittedName>
</protein>
<keyword evidence="4" id="KW-0808">Transferase</keyword>
<dbReference type="SUPFAM" id="SSF52833">
    <property type="entry name" value="Thioredoxin-like"/>
    <property type="match status" value="1"/>
</dbReference>
<dbReference type="Gene3D" id="3.40.30.10">
    <property type="entry name" value="Glutaredoxin"/>
    <property type="match status" value="2"/>
</dbReference>
<dbReference type="InterPro" id="IPR004045">
    <property type="entry name" value="Glutathione_S-Trfase_N"/>
</dbReference>
<dbReference type="Pfam" id="PF00043">
    <property type="entry name" value="GST_C"/>
    <property type="match status" value="1"/>
</dbReference>
<dbReference type="Pfam" id="PF13409">
    <property type="entry name" value="GST_N_2"/>
    <property type="match status" value="1"/>
</dbReference>
<dbReference type="OrthoDB" id="5740960at2"/>
<feature type="domain" description="GST C-terminal" evidence="3">
    <location>
        <begin position="206"/>
        <end position="336"/>
    </location>
</feature>
<proteinExistence type="inferred from homology"/>
<dbReference type="InterPro" id="IPR036249">
    <property type="entry name" value="Thioredoxin-like_sf"/>
</dbReference>
<dbReference type="AlphaFoldDB" id="A0A095VT95"/>
<dbReference type="PROSITE" id="PS50404">
    <property type="entry name" value="GST_NTER"/>
    <property type="match status" value="1"/>
</dbReference>
<dbReference type="SUPFAM" id="SSF47616">
    <property type="entry name" value="GST C-terminal domain-like"/>
    <property type="match status" value="1"/>
</dbReference>
<comment type="caution">
    <text evidence="4">The sequence shown here is derived from an EMBL/GenBank/DDBJ whole genome shotgun (WGS) entry which is preliminary data.</text>
</comment>
<dbReference type="STRING" id="1265313.HRUBRA_00909"/>
<dbReference type="GO" id="GO:0016740">
    <property type="term" value="F:transferase activity"/>
    <property type="evidence" value="ECO:0007669"/>
    <property type="project" value="UniProtKB-KW"/>
</dbReference>
<dbReference type="EMBL" id="AUVB01000024">
    <property type="protein sequence ID" value="KGE04570.1"/>
    <property type="molecule type" value="Genomic_DNA"/>
</dbReference>
<evidence type="ECO:0000313" key="4">
    <source>
        <dbReference type="EMBL" id="KGE04570.1"/>
    </source>
</evidence>
<dbReference type="InterPro" id="IPR036282">
    <property type="entry name" value="Glutathione-S-Trfase_C_sf"/>
</dbReference>
<dbReference type="GO" id="GO:0006626">
    <property type="term" value="P:protein targeting to mitochondrion"/>
    <property type="evidence" value="ECO:0007669"/>
    <property type="project" value="TreeGrafter"/>
</dbReference>
<dbReference type="PANTHER" id="PTHR44188">
    <property type="entry name" value="GDAP1, ISOFORM A"/>
    <property type="match status" value="1"/>
</dbReference>
<dbReference type="EC" id="5.2.1.2" evidence="4"/>
<dbReference type="CDD" id="cd00570">
    <property type="entry name" value="GST_N_family"/>
    <property type="match status" value="1"/>
</dbReference>
<dbReference type="Gene3D" id="1.20.1050.10">
    <property type="match status" value="2"/>
</dbReference>
<dbReference type="Proteomes" id="UP000029640">
    <property type="component" value="Unassembled WGS sequence"/>
</dbReference>
<dbReference type="GO" id="GO:0000266">
    <property type="term" value="P:mitochondrial fission"/>
    <property type="evidence" value="ECO:0007669"/>
    <property type="project" value="TreeGrafter"/>
</dbReference>
<gene>
    <name evidence="4" type="ORF">HRUBRA_00909</name>
</gene>
<dbReference type="RefSeq" id="WP_052094337.1">
    <property type="nucleotide sequence ID" value="NZ_KN234749.1"/>
</dbReference>
<evidence type="ECO:0000259" key="3">
    <source>
        <dbReference type="PROSITE" id="PS50405"/>
    </source>
</evidence>
<accession>A0A095VT95</accession>
<comment type="similarity">
    <text evidence="1">Belongs to the GST superfamily.</text>
</comment>
<dbReference type="PROSITE" id="PS50405">
    <property type="entry name" value="GST_CTER"/>
    <property type="match status" value="1"/>
</dbReference>
<name>A0A095VT95_9GAMM</name>
<reference evidence="4 5" key="1">
    <citation type="journal article" date="2014" name="Genome Announc.">
        <title>Genome Sequence of Gammaproteobacterial Pseudohaliea rubra Type Strain DSM 19751, Isolated from Coastal Seawater of the Mediterranean Sea.</title>
        <authorList>
            <person name="Spring S."/>
            <person name="Fiebig A."/>
            <person name="Riedel T."/>
            <person name="Goker M."/>
            <person name="Klenk H.P."/>
        </authorList>
    </citation>
    <scope>NUCLEOTIDE SEQUENCE [LARGE SCALE GENOMIC DNA]</scope>
    <source>
        <strain evidence="4 5">DSM 19751</strain>
    </source>
</reference>
<evidence type="ECO:0000259" key="2">
    <source>
        <dbReference type="PROSITE" id="PS50404"/>
    </source>
</evidence>